<keyword evidence="2" id="KW-1185">Reference proteome</keyword>
<dbReference type="PANTHER" id="PTHR48435:SF1">
    <property type="entry name" value="POLYPROTEIN"/>
    <property type="match status" value="1"/>
</dbReference>
<name>A0AAD9U0H6_9ROSI</name>
<gene>
    <name evidence="1" type="ORF">Ddye_020742</name>
</gene>
<dbReference type="Proteomes" id="UP001280121">
    <property type="component" value="Unassembled WGS sequence"/>
</dbReference>
<evidence type="ECO:0000313" key="1">
    <source>
        <dbReference type="EMBL" id="KAK2645547.1"/>
    </source>
</evidence>
<dbReference type="PANTHER" id="PTHR48435">
    <property type="entry name" value="POLYPROTEIN"/>
    <property type="match status" value="1"/>
</dbReference>
<comment type="caution">
    <text evidence="1">The sequence shown here is derived from an EMBL/GenBank/DDBJ whole genome shotgun (WGS) entry which is preliminary data.</text>
</comment>
<dbReference type="InterPro" id="IPR053098">
    <property type="entry name" value="Petuviruses_polyprotein"/>
</dbReference>
<organism evidence="1 2">
    <name type="scientific">Dipteronia dyeriana</name>
    <dbReference type="NCBI Taxonomy" id="168575"/>
    <lineage>
        <taxon>Eukaryota</taxon>
        <taxon>Viridiplantae</taxon>
        <taxon>Streptophyta</taxon>
        <taxon>Embryophyta</taxon>
        <taxon>Tracheophyta</taxon>
        <taxon>Spermatophyta</taxon>
        <taxon>Magnoliopsida</taxon>
        <taxon>eudicotyledons</taxon>
        <taxon>Gunneridae</taxon>
        <taxon>Pentapetalae</taxon>
        <taxon>rosids</taxon>
        <taxon>malvids</taxon>
        <taxon>Sapindales</taxon>
        <taxon>Sapindaceae</taxon>
        <taxon>Hippocastanoideae</taxon>
        <taxon>Acereae</taxon>
        <taxon>Dipteronia</taxon>
    </lineage>
</organism>
<dbReference type="EMBL" id="JANJYI010000006">
    <property type="protein sequence ID" value="KAK2645547.1"/>
    <property type="molecule type" value="Genomic_DNA"/>
</dbReference>
<protein>
    <submittedName>
        <fullName evidence="1">Uncharacterized protein</fullName>
    </submittedName>
</protein>
<reference evidence="1" key="1">
    <citation type="journal article" date="2023" name="Plant J.">
        <title>Genome sequences and population genomics provide insights into the demographic history, inbreeding, and mutation load of two 'living fossil' tree species of Dipteronia.</title>
        <authorList>
            <person name="Feng Y."/>
            <person name="Comes H.P."/>
            <person name="Chen J."/>
            <person name="Zhu S."/>
            <person name="Lu R."/>
            <person name="Zhang X."/>
            <person name="Li P."/>
            <person name="Qiu J."/>
            <person name="Olsen K.M."/>
            <person name="Qiu Y."/>
        </authorList>
    </citation>
    <scope>NUCLEOTIDE SEQUENCE</scope>
    <source>
        <strain evidence="1">KIB01</strain>
    </source>
</reference>
<proteinExistence type="predicted"/>
<dbReference type="AlphaFoldDB" id="A0AAD9U0H6"/>
<evidence type="ECO:0000313" key="2">
    <source>
        <dbReference type="Proteomes" id="UP001280121"/>
    </source>
</evidence>
<sequence>MGIVFREFLGDASQFYKQTGQKFFKIQCCSLDKRDIDYHYRCMSFRYHALGGINDESLRQVYLNSLPTELQGELQRLVEVSNRTLRDISLGEIHMFTHTALDKLCATQRVFAKMIQERKKYYKYCKLPNSYHLKCKIRNIAIAVSPNVPEVNLSGVSPRISHKKKGSSLTTGDIENQKDVNRLTTFMIQDSDGYSSSSETSDYSGPDLPSEVYQATSNENLGPQVQVQILIEKYSKPIPTIAYFDTGAQSTMMNPKVLPPEAWKEENNEFLAADG</sequence>
<accession>A0AAD9U0H6</accession>